<protein>
    <submittedName>
        <fullName evidence="4">LysM peptidoglycan-binding domain-containing protein</fullName>
    </submittedName>
</protein>
<gene>
    <name evidence="4" type="ORF">F6X95_01130</name>
</gene>
<accession>A0A5N0Z0Q1</accession>
<dbReference type="InterPro" id="IPR036779">
    <property type="entry name" value="LysM_dom_sf"/>
</dbReference>
<evidence type="ECO:0000313" key="4">
    <source>
        <dbReference type="EMBL" id="KAA9208717.1"/>
    </source>
</evidence>
<sequence>MKFLRVMAVGATVGGIALAMTTQQVGAQEWTPRTVEQIKKDINKNGHEYIIVWGDTLSGISEATNISVQKLSDINKISDIDWICEGNKLILKENVASIQNSRGEIIAQSEIQNQDKVNPSQPVGQPVISQETASTNKANNTVADNTQASDQTTVTQGNITSNIPENKGDSTQIPTQSDNNSSQENTGGGQTTPSNPGSNEESQGGSANGNTGGGQTTPSNPGNNEGNQGGSMDENNGSTNPSTPQAPTIIDGYIGNSGRLFDTAFEANVWADGQLAEDSILGAAGNGWQGFEIIAVFYSDGSKKFSINFY</sequence>
<feature type="domain" description="LysM" evidence="3">
    <location>
        <begin position="47"/>
        <end position="91"/>
    </location>
</feature>
<evidence type="ECO:0000256" key="2">
    <source>
        <dbReference type="SAM" id="SignalP"/>
    </source>
</evidence>
<reference evidence="4 5" key="1">
    <citation type="submission" date="2019-09" db="EMBL/GenBank/DDBJ databases">
        <title>Vancomyinc resistant enterococci isolated from farm animals in Switzerland.</title>
        <authorList>
            <person name="Stevens M.J.A."/>
            <person name="Stephan R."/>
            <person name="Morach M."/>
            <person name="Nuesch-Inderbinen M."/>
        </authorList>
    </citation>
    <scope>NUCLEOTIDE SEQUENCE [LARGE SCALE GENOMIC DNA]</scope>
    <source>
        <strain evidence="4 5">GH27</strain>
    </source>
</reference>
<feature type="region of interest" description="Disordered" evidence="1">
    <location>
        <begin position="110"/>
        <end position="249"/>
    </location>
</feature>
<feature type="signal peptide" evidence="2">
    <location>
        <begin position="1"/>
        <end position="19"/>
    </location>
</feature>
<organism evidence="4 5">
    <name type="scientific">Enterococcus durans</name>
    <dbReference type="NCBI Taxonomy" id="53345"/>
    <lineage>
        <taxon>Bacteria</taxon>
        <taxon>Bacillati</taxon>
        <taxon>Bacillota</taxon>
        <taxon>Bacilli</taxon>
        <taxon>Lactobacillales</taxon>
        <taxon>Enterococcaceae</taxon>
        <taxon>Enterococcus</taxon>
    </lineage>
</organism>
<dbReference type="InterPro" id="IPR018392">
    <property type="entry name" value="LysM"/>
</dbReference>
<dbReference type="RefSeq" id="WP_104661613.1">
    <property type="nucleotide sequence ID" value="NZ_PTWL01000120.1"/>
</dbReference>
<dbReference type="PROSITE" id="PS51782">
    <property type="entry name" value="LYSM"/>
    <property type="match status" value="1"/>
</dbReference>
<dbReference type="Proteomes" id="UP000326078">
    <property type="component" value="Unassembled WGS sequence"/>
</dbReference>
<evidence type="ECO:0000313" key="5">
    <source>
        <dbReference type="Proteomes" id="UP000326078"/>
    </source>
</evidence>
<evidence type="ECO:0000256" key="1">
    <source>
        <dbReference type="SAM" id="MobiDB-lite"/>
    </source>
</evidence>
<feature type="compositionally biased region" description="Polar residues" evidence="1">
    <location>
        <begin position="110"/>
        <end position="201"/>
    </location>
</feature>
<dbReference type="AlphaFoldDB" id="A0A5N0Z0Q1"/>
<dbReference type="EMBL" id="VYUT01000001">
    <property type="protein sequence ID" value="KAA9208717.1"/>
    <property type="molecule type" value="Genomic_DNA"/>
</dbReference>
<dbReference type="SUPFAM" id="SSF54106">
    <property type="entry name" value="LysM domain"/>
    <property type="match status" value="1"/>
</dbReference>
<proteinExistence type="predicted"/>
<name>A0A5N0Z0Q1_9ENTE</name>
<feature type="compositionally biased region" description="Gly residues" evidence="1">
    <location>
        <begin position="206"/>
        <end position="215"/>
    </location>
</feature>
<dbReference type="SMART" id="SM00257">
    <property type="entry name" value="LysM"/>
    <property type="match status" value="1"/>
</dbReference>
<feature type="compositionally biased region" description="Polar residues" evidence="1">
    <location>
        <begin position="233"/>
        <end position="246"/>
    </location>
</feature>
<feature type="chain" id="PRO_5039304642" evidence="2">
    <location>
        <begin position="20"/>
        <end position="310"/>
    </location>
</feature>
<dbReference type="Pfam" id="PF01476">
    <property type="entry name" value="LysM"/>
    <property type="match status" value="1"/>
</dbReference>
<evidence type="ECO:0000259" key="3">
    <source>
        <dbReference type="PROSITE" id="PS51782"/>
    </source>
</evidence>
<dbReference type="Gene3D" id="3.10.350.10">
    <property type="entry name" value="LysM domain"/>
    <property type="match status" value="1"/>
</dbReference>
<comment type="caution">
    <text evidence="4">The sequence shown here is derived from an EMBL/GenBank/DDBJ whole genome shotgun (WGS) entry which is preliminary data.</text>
</comment>
<keyword evidence="2" id="KW-0732">Signal</keyword>